<dbReference type="Gene3D" id="3.40.50.2000">
    <property type="entry name" value="Glycogen Phosphorylase B"/>
    <property type="match status" value="2"/>
</dbReference>
<dbReference type="GO" id="GO:0016757">
    <property type="term" value="F:glycosyltransferase activity"/>
    <property type="evidence" value="ECO:0007669"/>
    <property type="project" value="UniProtKB-KW"/>
</dbReference>
<dbReference type="Pfam" id="PF06925">
    <property type="entry name" value="MGDG_synth"/>
    <property type="match status" value="1"/>
</dbReference>
<dbReference type="EMBL" id="JAUSUF010000001">
    <property type="protein sequence ID" value="MDQ0148830.1"/>
    <property type="molecule type" value="Genomic_DNA"/>
</dbReference>
<accession>A0ABT9URS8</accession>
<evidence type="ECO:0000256" key="2">
    <source>
        <dbReference type="ARBA" id="ARBA00006962"/>
    </source>
</evidence>
<evidence type="ECO:0000256" key="4">
    <source>
        <dbReference type="ARBA" id="ARBA00022679"/>
    </source>
</evidence>
<comment type="similarity">
    <text evidence="2">Belongs to the glycosyltransferase 28 family.</text>
</comment>
<evidence type="ECO:0000259" key="5">
    <source>
        <dbReference type="Pfam" id="PF04101"/>
    </source>
</evidence>
<feature type="domain" description="Glycosyl transferase family 28 C-terminal" evidence="5">
    <location>
        <begin position="204"/>
        <end position="355"/>
    </location>
</feature>
<organism evidence="7 8">
    <name type="scientific">Eubacterium multiforme</name>
    <dbReference type="NCBI Taxonomy" id="83339"/>
    <lineage>
        <taxon>Bacteria</taxon>
        <taxon>Bacillati</taxon>
        <taxon>Bacillota</taxon>
        <taxon>Clostridia</taxon>
        <taxon>Eubacteriales</taxon>
        <taxon>Eubacteriaceae</taxon>
        <taxon>Eubacterium</taxon>
    </lineage>
</organism>
<name>A0ABT9URS8_9FIRM</name>
<evidence type="ECO:0000313" key="8">
    <source>
        <dbReference type="Proteomes" id="UP001228504"/>
    </source>
</evidence>
<evidence type="ECO:0000256" key="1">
    <source>
        <dbReference type="ARBA" id="ARBA00004370"/>
    </source>
</evidence>
<dbReference type="SUPFAM" id="SSF53756">
    <property type="entry name" value="UDP-Glycosyltransferase/glycogen phosphorylase"/>
    <property type="match status" value="1"/>
</dbReference>
<keyword evidence="3 7" id="KW-0328">Glycosyltransferase</keyword>
<dbReference type="InterPro" id="IPR009695">
    <property type="entry name" value="Diacylglyc_glucosyltr_N"/>
</dbReference>
<gene>
    <name evidence="7" type="ORF">J2S18_000747</name>
</gene>
<feature type="domain" description="Diacylglycerol glucosyltransferase N-terminal" evidence="6">
    <location>
        <begin position="21"/>
        <end position="182"/>
    </location>
</feature>
<dbReference type="InterPro" id="IPR050519">
    <property type="entry name" value="Glycosyltransf_28_UgtP"/>
</dbReference>
<evidence type="ECO:0000259" key="6">
    <source>
        <dbReference type="Pfam" id="PF06925"/>
    </source>
</evidence>
<proteinExistence type="inferred from homology"/>
<dbReference type="InterPro" id="IPR007235">
    <property type="entry name" value="Glyco_trans_28_C"/>
</dbReference>
<dbReference type="PANTHER" id="PTHR43025:SF3">
    <property type="entry name" value="MONOGALACTOSYLDIACYLGLYCEROL SYNTHASE 1, CHLOROPLASTIC"/>
    <property type="match status" value="1"/>
</dbReference>
<protein>
    <submittedName>
        <fullName evidence="7">Processive 1,2-diacylglycerol beta-glucosyltransferase</fullName>
        <ecNumber evidence="7">2.4.1.315</ecNumber>
    </submittedName>
</protein>
<keyword evidence="4 7" id="KW-0808">Transferase</keyword>
<dbReference type="EC" id="2.4.1.315" evidence="7"/>
<keyword evidence="8" id="KW-1185">Reference proteome</keyword>
<dbReference type="Pfam" id="PF04101">
    <property type="entry name" value="Glyco_tran_28_C"/>
    <property type="match status" value="1"/>
</dbReference>
<evidence type="ECO:0000256" key="3">
    <source>
        <dbReference type="ARBA" id="ARBA00022676"/>
    </source>
</evidence>
<dbReference type="Proteomes" id="UP001228504">
    <property type="component" value="Unassembled WGS sequence"/>
</dbReference>
<dbReference type="PANTHER" id="PTHR43025">
    <property type="entry name" value="MONOGALACTOSYLDIACYLGLYCEROL SYNTHASE"/>
    <property type="match status" value="1"/>
</dbReference>
<comment type="caution">
    <text evidence="7">The sequence shown here is derived from an EMBL/GenBank/DDBJ whole genome shotgun (WGS) entry which is preliminary data.</text>
</comment>
<comment type="subcellular location">
    <subcellularLocation>
        <location evidence="1">Membrane</location>
    </subcellularLocation>
</comment>
<evidence type="ECO:0000313" key="7">
    <source>
        <dbReference type="EMBL" id="MDQ0148830.1"/>
    </source>
</evidence>
<reference evidence="7 8" key="1">
    <citation type="submission" date="2023-07" db="EMBL/GenBank/DDBJ databases">
        <title>Genomic Encyclopedia of Type Strains, Phase IV (KMG-IV): sequencing the most valuable type-strain genomes for metagenomic binning, comparative biology and taxonomic classification.</title>
        <authorList>
            <person name="Goeker M."/>
        </authorList>
    </citation>
    <scope>NUCLEOTIDE SEQUENCE [LARGE SCALE GENOMIC DNA]</scope>
    <source>
        <strain evidence="7 8">DSM 20694</strain>
    </source>
</reference>
<sequence length="378" mass="42879">MKRVNLMKKVLILTTSTGQGHNQAAKSLSELFEKANYKYITYDFLSNSSKFLIDTIVGGYEVSAMSFPGIYGFFYKLTNIRCINSLANILFLFVRKRLANLIAKEKPDIIIATHPLSVCIMNKLKKKGLKIPFISVVTDFKAHYTYIGKYVDAYITGSEYTKQSLIDKKIDKDKIFPFGIPIRESFFERDENIPYIKTNEYFNILLMSGSMGLKDISYVLDELLKNDNKLRITVVCGNNKKLKQNLMKHCTEDHKNKKLHILGFSNDIASFMEYSDVIISKPGGLTVTESIVKDLPLIIPFAIPGQEKENTEFLTKEGYALCVNNIKEINPVINSLIEDPSKLKAMKKRLESLAKTYSPSSIVDLANKLIDEKADTKV</sequence>